<dbReference type="Gene3D" id="3.30.429.10">
    <property type="entry name" value="Macrophage Migration Inhibitory Factor"/>
    <property type="match status" value="1"/>
</dbReference>
<feature type="domain" description="Tautomerase cis-CaaD-like" evidence="1">
    <location>
        <begin position="1"/>
        <end position="75"/>
    </location>
</feature>
<keyword evidence="3" id="KW-1185">Reference proteome</keyword>
<comment type="caution">
    <text evidence="2">The sequence shown here is derived from an EMBL/GenBank/DDBJ whole genome shotgun (WGS) entry which is preliminary data.</text>
</comment>
<evidence type="ECO:0000313" key="2">
    <source>
        <dbReference type="EMBL" id="KAK2029531.1"/>
    </source>
</evidence>
<evidence type="ECO:0000259" key="1">
    <source>
        <dbReference type="Pfam" id="PF14832"/>
    </source>
</evidence>
<gene>
    <name evidence="2" type="ORF">LX32DRAFT_638928</name>
</gene>
<sequence>MPLYDIEYVTPLTYAQQEQLASALTTAHAKRFNTPRFFVNVRYTDVSSQIVFRGGVRRKYNRVILRTRAGSNRTNEVYLEHCRQVVKEWETVVGREGEQALRTVWVLGALTTALEAGIGRPKVSINYLLQFVLAVLVDLTVESPAGQTGEEDDWVEANMAQFRELAAAGDEDYIELLKELDGKEGV</sequence>
<dbReference type="InterPro" id="IPR014347">
    <property type="entry name" value="Tautomerase/MIF_sf"/>
</dbReference>
<dbReference type="Pfam" id="PF14832">
    <property type="entry name" value="Tautomerase_3"/>
    <property type="match status" value="1"/>
</dbReference>
<dbReference type="Proteomes" id="UP001232148">
    <property type="component" value="Unassembled WGS sequence"/>
</dbReference>
<organism evidence="2 3">
    <name type="scientific">Colletotrichum zoysiae</name>
    <dbReference type="NCBI Taxonomy" id="1216348"/>
    <lineage>
        <taxon>Eukaryota</taxon>
        <taxon>Fungi</taxon>
        <taxon>Dikarya</taxon>
        <taxon>Ascomycota</taxon>
        <taxon>Pezizomycotina</taxon>
        <taxon>Sordariomycetes</taxon>
        <taxon>Hypocreomycetidae</taxon>
        <taxon>Glomerellales</taxon>
        <taxon>Glomerellaceae</taxon>
        <taxon>Colletotrichum</taxon>
        <taxon>Colletotrichum graminicola species complex</taxon>
    </lineage>
</organism>
<dbReference type="AlphaFoldDB" id="A0AAD9M0L7"/>
<accession>A0AAD9M0L7</accession>
<dbReference type="InterPro" id="IPR028116">
    <property type="entry name" value="Cis-CaaD-like"/>
</dbReference>
<reference evidence="2" key="1">
    <citation type="submission" date="2021-06" db="EMBL/GenBank/DDBJ databases">
        <title>Comparative genomics, transcriptomics and evolutionary studies reveal genomic signatures of adaptation to plant cell wall in hemibiotrophic fungi.</title>
        <authorList>
            <consortium name="DOE Joint Genome Institute"/>
            <person name="Baroncelli R."/>
            <person name="Diaz J.F."/>
            <person name="Benocci T."/>
            <person name="Peng M."/>
            <person name="Battaglia E."/>
            <person name="Haridas S."/>
            <person name="Andreopoulos W."/>
            <person name="Labutti K."/>
            <person name="Pangilinan J."/>
            <person name="Floch G.L."/>
            <person name="Makela M.R."/>
            <person name="Henrissat B."/>
            <person name="Grigoriev I.V."/>
            <person name="Crouch J.A."/>
            <person name="De Vries R.P."/>
            <person name="Sukno S.A."/>
            <person name="Thon M.R."/>
        </authorList>
    </citation>
    <scope>NUCLEOTIDE SEQUENCE</scope>
    <source>
        <strain evidence="2">MAFF235873</strain>
    </source>
</reference>
<evidence type="ECO:0000313" key="3">
    <source>
        <dbReference type="Proteomes" id="UP001232148"/>
    </source>
</evidence>
<protein>
    <recommendedName>
        <fullName evidence="1">Tautomerase cis-CaaD-like domain-containing protein</fullName>
    </recommendedName>
</protein>
<name>A0AAD9M0L7_9PEZI</name>
<dbReference type="EMBL" id="MU842862">
    <property type="protein sequence ID" value="KAK2029531.1"/>
    <property type="molecule type" value="Genomic_DNA"/>
</dbReference>
<proteinExistence type="predicted"/>